<dbReference type="InterPro" id="IPR056818">
    <property type="entry name" value="GlmU/GlgC-like_hexapep"/>
</dbReference>
<dbReference type="SUPFAM" id="SSF51161">
    <property type="entry name" value="Trimeric LpxA-like enzymes"/>
    <property type="match status" value="1"/>
</dbReference>
<dbReference type="InterPro" id="IPR050486">
    <property type="entry name" value="Mannose-1P_guanyltransferase"/>
</dbReference>
<name>A0A075FRX5_9EURY</name>
<keyword evidence="4" id="KW-0808">Transferase</keyword>
<proteinExistence type="predicted"/>
<dbReference type="Gene3D" id="3.90.550.10">
    <property type="entry name" value="Spore Coat Polysaccharide Biosynthesis Protein SpsA, Chain A"/>
    <property type="match status" value="1"/>
</dbReference>
<feature type="domain" description="Nucleotidyl transferase" evidence="2">
    <location>
        <begin position="4"/>
        <end position="230"/>
    </location>
</feature>
<dbReference type="GO" id="GO:0016779">
    <property type="term" value="F:nucleotidyltransferase activity"/>
    <property type="evidence" value="ECO:0007669"/>
    <property type="project" value="UniProtKB-KW"/>
</dbReference>
<feature type="domain" description="Glucose-1-phosphate adenylyltransferase/Bifunctional protein GlmU-like C-terminal hexapeptide" evidence="3">
    <location>
        <begin position="242"/>
        <end position="307"/>
    </location>
</feature>
<dbReference type="InterPro" id="IPR011004">
    <property type="entry name" value="Trimer_LpxA-like_sf"/>
</dbReference>
<dbReference type="InterPro" id="IPR005835">
    <property type="entry name" value="NTP_transferase_dom"/>
</dbReference>
<evidence type="ECO:0000259" key="2">
    <source>
        <dbReference type="Pfam" id="PF00483"/>
    </source>
</evidence>
<evidence type="ECO:0000313" key="4">
    <source>
        <dbReference type="EMBL" id="AIE94073.1"/>
    </source>
</evidence>
<dbReference type="GO" id="GO:0003743">
    <property type="term" value="F:translation initiation factor activity"/>
    <property type="evidence" value="ECO:0007669"/>
    <property type="project" value="UniProtKB-KW"/>
</dbReference>
<dbReference type="Gene3D" id="2.160.10.10">
    <property type="entry name" value="Hexapeptide repeat proteins"/>
    <property type="match status" value="1"/>
</dbReference>
<evidence type="ECO:0000256" key="1">
    <source>
        <dbReference type="ARBA" id="ARBA00013414"/>
    </source>
</evidence>
<keyword evidence="4" id="KW-0396">Initiation factor</keyword>
<evidence type="ECO:0000259" key="3">
    <source>
        <dbReference type="Pfam" id="PF24894"/>
    </source>
</evidence>
<keyword evidence="4" id="KW-0548">Nucleotidyltransferase</keyword>
<dbReference type="CDD" id="cd04181">
    <property type="entry name" value="NTP_transferase"/>
    <property type="match status" value="1"/>
</dbReference>
<protein>
    <recommendedName>
        <fullName evidence="1">Bifunctional protein GlmU</fullName>
    </recommendedName>
</protein>
<dbReference type="PANTHER" id="PTHR22572">
    <property type="entry name" value="SUGAR-1-PHOSPHATE GUANYL TRANSFERASE"/>
    <property type="match status" value="1"/>
</dbReference>
<dbReference type="Pfam" id="PF00483">
    <property type="entry name" value="NTP_transferase"/>
    <property type="match status" value="1"/>
</dbReference>
<accession>A0A075FRX5</accession>
<dbReference type="Pfam" id="PF24894">
    <property type="entry name" value="Hexapep_GlmU"/>
    <property type="match status" value="1"/>
</dbReference>
<dbReference type="SUPFAM" id="SSF53448">
    <property type="entry name" value="Nucleotide-diphospho-sugar transferases"/>
    <property type="match status" value="1"/>
</dbReference>
<organism evidence="4">
    <name type="scientific">uncultured marine group II/III euryarchaeote AD1000_43_B02</name>
    <dbReference type="NCBI Taxonomy" id="1457770"/>
    <lineage>
        <taxon>Archaea</taxon>
        <taxon>Methanobacteriati</taxon>
        <taxon>Methanobacteriota</taxon>
        <taxon>environmental samples</taxon>
    </lineage>
</organism>
<reference evidence="4" key="1">
    <citation type="journal article" date="2014" name="Genome Biol. Evol.">
        <title>Pangenome evidence for extensive interdomain horizontal transfer affecting lineage core and shell genes in uncultured planktonic thaumarchaeota and euryarchaeota.</title>
        <authorList>
            <person name="Deschamps P."/>
            <person name="Zivanovic Y."/>
            <person name="Moreira D."/>
            <person name="Rodriguez-Valera F."/>
            <person name="Lopez-Garcia P."/>
        </authorList>
    </citation>
    <scope>NUCLEOTIDE SEQUENCE</scope>
</reference>
<dbReference type="EMBL" id="KF900412">
    <property type="protein sequence ID" value="AIE94073.1"/>
    <property type="molecule type" value="Genomic_DNA"/>
</dbReference>
<keyword evidence="4" id="KW-0648">Protein biosynthesis</keyword>
<dbReference type="InterPro" id="IPR029044">
    <property type="entry name" value="Nucleotide-diphossugar_trans"/>
</dbReference>
<dbReference type="AlphaFoldDB" id="A0A075FRX5"/>
<sequence length="320" mass="34359">MDVVVLAGGFGTRLRPWTETIPKPLLPILDKSMIEHVLDVLPESQVDKVLIAAGYGVEQIREHFEKIPLPYEVVIVEETEPLGTGGAIANCREHLSGGTFCVINGDLITSLKVEEMLEFHKQNGGIATISLWEVEDPSRFGVADYKEDTGKIMRFQEKPAIEDAYSNLINAGTYILEQEIFDFMPDGAHSIERDIYEKIAETGALNGFPFAGMFVDAGTPPSFVEASQACINSGRFATGQVTGDSWIGEDCENFGEAIGSSLGSNVTVGEGSSIHNSVILEGAIIGANCQLHGCLIGKGAEVNDGSNLNSKIVGHGSRVE</sequence>
<gene>
    <name evidence="4" type="primary">GMPP</name>
</gene>